<reference evidence="1 2" key="1">
    <citation type="submission" date="2019-04" db="EMBL/GenBank/DDBJ databases">
        <title>Complete genome sequence of Agrobacterium tumefaciens CFBP7129.</title>
        <authorList>
            <person name="Haryono M."/>
            <person name="Lin Y.-C."/>
            <person name="Lai E.-M."/>
            <person name="Kuo C.-H."/>
        </authorList>
    </citation>
    <scope>NUCLEOTIDE SEQUENCE [LARGE SCALE GENOMIC DNA]</scope>
    <source>
        <strain evidence="1 2">CFBP7129</strain>
    </source>
</reference>
<name>A0A4D7YV08_AGRTU</name>
<dbReference type="Proteomes" id="UP000298649">
    <property type="component" value="Chromosome circular"/>
</dbReference>
<evidence type="ECO:0000313" key="2">
    <source>
        <dbReference type="Proteomes" id="UP000298649"/>
    </source>
</evidence>
<dbReference type="AlphaFoldDB" id="A0A4D7YV08"/>
<accession>A0A4D7YV08</accession>
<proteinExistence type="predicted"/>
<dbReference type="EMBL" id="CP039922">
    <property type="protein sequence ID" value="QCL93453.1"/>
    <property type="molecule type" value="Genomic_DNA"/>
</dbReference>
<protein>
    <submittedName>
        <fullName evidence="1">Uncharacterized protein</fullName>
    </submittedName>
</protein>
<evidence type="ECO:0000313" key="1">
    <source>
        <dbReference type="EMBL" id="QCL93453.1"/>
    </source>
</evidence>
<organism evidence="1 2">
    <name type="scientific">Agrobacterium tumefaciens</name>
    <dbReference type="NCBI Taxonomy" id="358"/>
    <lineage>
        <taxon>Bacteria</taxon>
        <taxon>Pseudomonadati</taxon>
        <taxon>Pseudomonadota</taxon>
        <taxon>Alphaproteobacteria</taxon>
        <taxon>Hyphomicrobiales</taxon>
        <taxon>Rhizobiaceae</taxon>
        <taxon>Rhizobium/Agrobacterium group</taxon>
        <taxon>Agrobacterium</taxon>
        <taxon>Agrobacterium tumefaciens complex</taxon>
    </lineage>
</organism>
<dbReference type="RefSeq" id="WP_137003262.1">
    <property type="nucleotide sequence ID" value="NZ_CP039922.1"/>
</dbReference>
<sequence>MVVLLEDGRSPGSVRKVDDSSHPFNAHALVFGVMSWPYAGRRYARFAGCFGIPVPDGGREIK</sequence>
<gene>
    <name evidence="1" type="ORF">CFBP7129_04100</name>
</gene>